<sequence>MIGRIVRPADFERVLSAHQRSKSTHFAVHYLAGVPSRAGPVAAKAADSPVFPQLSPELSTGELPVSTPAVDDAGQWLGLVVPKRHAKRAVTRTLIKRQVRAAMALHASELPAGLWVVRLRAPFDRQQFPSAASAALRALAREELTTLFHRAAHSPLPPSSGRKPWGGRGKAKAASAGAPTDVAAS</sequence>
<proteinExistence type="predicted"/>
<dbReference type="InterPro" id="IPR020568">
    <property type="entry name" value="Ribosomal_Su5_D2-typ_SF"/>
</dbReference>
<protein>
    <submittedName>
        <fullName evidence="7">Ribonuclease P protein component</fullName>
    </submittedName>
</protein>
<dbReference type="PANTHER" id="PTHR33992:SF1">
    <property type="entry name" value="RIBONUCLEASE P PROTEIN COMPONENT"/>
    <property type="match status" value="1"/>
</dbReference>
<dbReference type="Gene3D" id="3.30.230.10">
    <property type="match status" value="1"/>
</dbReference>
<dbReference type="SUPFAM" id="SSF54211">
    <property type="entry name" value="Ribosomal protein S5 domain 2-like"/>
    <property type="match status" value="1"/>
</dbReference>
<organism evidence="7 8">
    <name type="scientific">Ideonella paludis</name>
    <dbReference type="NCBI Taxonomy" id="1233411"/>
    <lineage>
        <taxon>Bacteria</taxon>
        <taxon>Pseudomonadati</taxon>
        <taxon>Pseudomonadota</taxon>
        <taxon>Betaproteobacteria</taxon>
        <taxon>Burkholderiales</taxon>
        <taxon>Sphaerotilaceae</taxon>
        <taxon>Ideonella</taxon>
    </lineage>
</organism>
<name>A0ABS5DSS6_9BURK</name>
<evidence type="ECO:0000256" key="3">
    <source>
        <dbReference type="ARBA" id="ARBA00022759"/>
    </source>
</evidence>
<reference evidence="7 8" key="1">
    <citation type="submission" date="2021-04" db="EMBL/GenBank/DDBJ databases">
        <title>The genome sequence of type strain Ideonella paludis KCTC 32238.</title>
        <authorList>
            <person name="Liu Y."/>
        </authorList>
    </citation>
    <scope>NUCLEOTIDE SEQUENCE [LARGE SCALE GENOMIC DNA]</scope>
    <source>
        <strain evidence="7 8">KCTC 32238</strain>
    </source>
</reference>
<dbReference type="PANTHER" id="PTHR33992">
    <property type="entry name" value="RIBONUCLEASE P PROTEIN COMPONENT"/>
    <property type="match status" value="1"/>
</dbReference>
<keyword evidence="8" id="KW-1185">Reference proteome</keyword>
<keyword evidence="1" id="KW-0819">tRNA processing</keyword>
<dbReference type="Pfam" id="PF00825">
    <property type="entry name" value="Ribonuclease_P"/>
    <property type="match status" value="1"/>
</dbReference>
<keyword evidence="2" id="KW-0540">Nuclease</keyword>
<evidence type="ECO:0000313" key="7">
    <source>
        <dbReference type="EMBL" id="MBQ0934194.1"/>
    </source>
</evidence>
<evidence type="ECO:0000256" key="2">
    <source>
        <dbReference type="ARBA" id="ARBA00022722"/>
    </source>
</evidence>
<dbReference type="EMBL" id="JAGQDG010000001">
    <property type="protein sequence ID" value="MBQ0934194.1"/>
    <property type="molecule type" value="Genomic_DNA"/>
</dbReference>
<keyword evidence="5" id="KW-0694">RNA-binding</keyword>
<evidence type="ECO:0000313" key="8">
    <source>
        <dbReference type="Proteomes" id="UP000672097"/>
    </source>
</evidence>
<evidence type="ECO:0000256" key="1">
    <source>
        <dbReference type="ARBA" id="ARBA00022694"/>
    </source>
</evidence>
<dbReference type="InterPro" id="IPR000100">
    <property type="entry name" value="RNase_P"/>
</dbReference>
<keyword evidence="4" id="KW-0378">Hydrolase</keyword>
<feature type="region of interest" description="Disordered" evidence="6">
    <location>
        <begin position="150"/>
        <end position="185"/>
    </location>
</feature>
<evidence type="ECO:0000256" key="6">
    <source>
        <dbReference type="SAM" id="MobiDB-lite"/>
    </source>
</evidence>
<dbReference type="Proteomes" id="UP000672097">
    <property type="component" value="Unassembled WGS sequence"/>
</dbReference>
<accession>A0ABS5DSS6</accession>
<gene>
    <name evidence="7" type="ORF">KAK11_02560</name>
</gene>
<evidence type="ECO:0000256" key="4">
    <source>
        <dbReference type="ARBA" id="ARBA00022801"/>
    </source>
</evidence>
<keyword evidence="3" id="KW-0255">Endonuclease</keyword>
<evidence type="ECO:0000256" key="5">
    <source>
        <dbReference type="ARBA" id="ARBA00022884"/>
    </source>
</evidence>
<dbReference type="InterPro" id="IPR014721">
    <property type="entry name" value="Ribsml_uS5_D2-typ_fold_subgr"/>
</dbReference>
<comment type="caution">
    <text evidence="7">The sequence shown here is derived from an EMBL/GenBank/DDBJ whole genome shotgun (WGS) entry which is preliminary data.</text>
</comment>
<dbReference type="RefSeq" id="WP_210805821.1">
    <property type="nucleotide sequence ID" value="NZ_JBHUKC010000001.1"/>
</dbReference>